<gene>
    <name evidence="1" type="ORF">Llan_2507</name>
</gene>
<evidence type="ECO:0000313" key="2">
    <source>
        <dbReference type="Proteomes" id="UP000054869"/>
    </source>
</evidence>
<comment type="caution">
    <text evidence="1">The sequence shown here is derived from an EMBL/GenBank/DDBJ whole genome shotgun (WGS) entry which is preliminary data.</text>
</comment>
<reference evidence="1 2" key="1">
    <citation type="submission" date="2015-11" db="EMBL/GenBank/DDBJ databases">
        <title>Genomic analysis of 38 Legionella species identifies large and diverse effector repertoires.</title>
        <authorList>
            <person name="Burstein D."/>
            <person name="Amaro F."/>
            <person name="Zusman T."/>
            <person name="Lifshitz Z."/>
            <person name="Cohen O."/>
            <person name="Gilbert J.A."/>
            <person name="Pupko T."/>
            <person name="Shuman H.A."/>
            <person name="Segal G."/>
        </authorList>
    </citation>
    <scope>NUCLEOTIDE SEQUENCE [LARGE SCALE GENOMIC DNA]</scope>
    <source>
        <strain evidence="1 2">ATCC 49751</strain>
    </source>
</reference>
<evidence type="ECO:0008006" key="3">
    <source>
        <dbReference type="Google" id="ProtNLM"/>
    </source>
</evidence>
<protein>
    <recommendedName>
        <fullName evidence="3">DUF1415 domain-containing protein</fullName>
    </recommendedName>
</protein>
<dbReference type="OrthoDB" id="277390at2"/>
<dbReference type="Proteomes" id="UP000054869">
    <property type="component" value="Unassembled WGS sequence"/>
</dbReference>
<dbReference type="Pfam" id="PF07209">
    <property type="entry name" value="DUF1415"/>
    <property type="match status" value="1"/>
</dbReference>
<organism evidence="1 2">
    <name type="scientific">Legionella lansingensis</name>
    <dbReference type="NCBI Taxonomy" id="45067"/>
    <lineage>
        <taxon>Bacteria</taxon>
        <taxon>Pseudomonadati</taxon>
        <taxon>Pseudomonadota</taxon>
        <taxon>Gammaproteobacteria</taxon>
        <taxon>Legionellales</taxon>
        <taxon>Legionellaceae</taxon>
        <taxon>Legionella</taxon>
    </lineage>
</organism>
<evidence type="ECO:0000313" key="1">
    <source>
        <dbReference type="EMBL" id="KTD18549.1"/>
    </source>
</evidence>
<accession>A0A0W0VEI0</accession>
<dbReference type="InterPro" id="IPR009858">
    <property type="entry name" value="DUF1415"/>
</dbReference>
<keyword evidence="2" id="KW-1185">Reference proteome</keyword>
<proteinExistence type="predicted"/>
<dbReference type="PATRIC" id="fig|45067.4.peg.2635"/>
<name>A0A0W0VEI0_9GAMM</name>
<dbReference type="EMBL" id="LNYI01000061">
    <property type="protein sequence ID" value="KTD18549.1"/>
    <property type="molecule type" value="Genomic_DNA"/>
</dbReference>
<dbReference type="RefSeq" id="WP_035916171.1">
    <property type="nucleotide sequence ID" value="NZ_CAAAJD010000048.1"/>
</dbReference>
<dbReference type="eggNOG" id="COG3310">
    <property type="taxonomic scope" value="Bacteria"/>
</dbReference>
<dbReference type="AlphaFoldDB" id="A0A0W0VEI0"/>
<sequence>MKNVAIDESKIIAHTQKWLQSFVIQFNLCPFAKREVERKSVRMQVSPAQNIQQATEDFFSEIMRLESQQGIETTLLILPYLFKDFFHYLDFIELCELFLLERGYEGIYQIASFHPNYCFAEEAFDDVSHYTNRSPYPMIHLLREKSLEKAIKFYGATEAIPERNINTMRKLGLVEIGKILANCFQEE</sequence>